<dbReference type="SUPFAM" id="SSF53474">
    <property type="entry name" value="alpha/beta-Hydrolases"/>
    <property type="match status" value="1"/>
</dbReference>
<reference evidence="9 10" key="1">
    <citation type="submission" date="2015-04" db="EMBL/GenBank/DDBJ databases">
        <authorList>
            <person name="Syromyatnikov M.Y."/>
            <person name="Popov V.N."/>
        </authorList>
    </citation>
    <scope>NUCLEOTIDE SEQUENCE [LARGE SCALE GENOMIC DNA]</scope>
</reference>
<gene>
    <name evidence="9" type="ORF">CLUMA_CG020125</name>
</gene>
<evidence type="ECO:0000256" key="2">
    <source>
        <dbReference type="ARBA" id="ARBA00010515"/>
    </source>
</evidence>
<dbReference type="InterPro" id="IPR029058">
    <property type="entry name" value="AB_hydrolase_fold"/>
</dbReference>
<dbReference type="STRING" id="568069.A0A1J1J596"/>
<evidence type="ECO:0000256" key="3">
    <source>
        <dbReference type="ARBA" id="ARBA00022487"/>
    </source>
</evidence>
<evidence type="ECO:0000256" key="1">
    <source>
        <dbReference type="ARBA" id="ARBA00005964"/>
    </source>
</evidence>
<evidence type="ECO:0000259" key="8">
    <source>
        <dbReference type="Pfam" id="PF00135"/>
    </source>
</evidence>
<dbReference type="OrthoDB" id="19653at2759"/>
<evidence type="ECO:0000313" key="10">
    <source>
        <dbReference type="Proteomes" id="UP000183832"/>
    </source>
</evidence>
<comment type="similarity">
    <text evidence="1 7">Belongs to the type-B carboxylesterase/lipase family.</text>
</comment>
<feature type="domain" description="Carboxylesterase type B" evidence="8">
    <location>
        <begin position="44"/>
        <end position="249"/>
    </location>
</feature>
<proteinExistence type="inferred from homology"/>
<keyword evidence="10" id="KW-1185">Reference proteome</keyword>
<dbReference type="PROSITE" id="PS00122">
    <property type="entry name" value="CARBOXYLESTERASE_B_1"/>
    <property type="match status" value="1"/>
</dbReference>
<comment type="similarity">
    <text evidence="2">Belongs to the 'GDXG' lipolytic enzyme family.</text>
</comment>
<accession>A0A1J1J596</accession>
<sequence length="547" mass="62127">MTETPAWKRFSDMQMQRSRGMLLPRAVNAVQDIVRGIRQAGRVVVTTKDGALRGRYLQYKTGTAGGYYSFQGMRYGKAPIGDRRFKAPLPEVPWKGIRSALREGASCPHRNMILENYKGNEDCLYLNVYTPKLPESFLDEDPKLPVLFWIHGGGFQFGNGNAFFYGPDYLIQEDIILVTINYRLGALGFLNIGTPDAPGNAGLKDQVLALKWVHDNIDVFGGDPNEITIGGQSAGSASVNPQQIVDASSKTLTEEDAKNNVGLAFVPSMEMEMDSLGEHDAAFLTEDPRKILTEGKFNKVPLLIGYNANEAMLFLRRFRKDKTLLDKYENDFNRLIPTDLNVTQGRNSSEANLVADRIRDFYLGGRPISQDTIEEMIFLLTDEMFVRGMTNAVKFHAKFTPNATFVYRFAYDGALGLYKRILNVNRPGICHGDELGYLFYFGIFNVKLDPLSSEIITKQRMVKMWTNFVKYGDPTPLGNGDESLSIKWEPVKTMQPYQIPYLDITNKLEMKRNPETERMEFWDDLYEQYNGDFMYLTEIVKNKIKNS</sequence>
<dbReference type="PANTHER" id="PTHR11559">
    <property type="entry name" value="CARBOXYLESTERASE"/>
    <property type="match status" value="1"/>
</dbReference>
<dbReference type="AlphaFoldDB" id="A0A1J1J596"/>
<dbReference type="InterPro" id="IPR002168">
    <property type="entry name" value="Lipase_GDXG_HIS_AS"/>
</dbReference>
<keyword evidence="3" id="KW-0719">Serine esterase</keyword>
<dbReference type="EC" id="3.1.1.-" evidence="7"/>
<organism evidence="9 10">
    <name type="scientific">Clunio marinus</name>
    <dbReference type="NCBI Taxonomy" id="568069"/>
    <lineage>
        <taxon>Eukaryota</taxon>
        <taxon>Metazoa</taxon>
        <taxon>Ecdysozoa</taxon>
        <taxon>Arthropoda</taxon>
        <taxon>Hexapoda</taxon>
        <taxon>Insecta</taxon>
        <taxon>Pterygota</taxon>
        <taxon>Neoptera</taxon>
        <taxon>Endopterygota</taxon>
        <taxon>Diptera</taxon>
        <taxon>Nematocera</taxon>
        <taxon>Chironomoidea</taxon>
        <taxon>Chironomidae</taxon>
        <taxon>Clunio</taxon>
    </lineage>
</organism>
<evidence type="ECO:0000256" key="7">
    <source>
        <dbReference type="RuleBase" id="RU361235"/>
    </source>
</evidence>
<protein>
    <recommendedName>
        <fullName evidence="7">Carboxylic ester hydrolase</fullName>
        <ecNumber evidence="7">3.1.1.-</ecNumber>
    </recommendedName>
</protein>
<keyword evidence="4 7" id="KW-0378">Hydrolase</keyword>
<dbReference type="InterPro" id="IPR019826">
    <property type="entry name" value="Carboxylesterase_B_AS"/>
</dbReference>
<evidence type="ECO:0000256" key="4">
    <source>
        <dbReference type="ARBA" id="ARBA00022801"/>
    </source>
</evidence>
<evidence type="ECO:0000313" key="9">
    <source>
        <dbReference type="EMBL" id="CRL07130.1"/>
    </source>
</evidence>
<evidence type="ECO:0000256" key="6">
    <source>
        <dbReference type="ARBA" id="ARBA00023180"/>
    </source>
</evidence>
<dbReference type="PROSITE" id="PS00941">
    <property type="entry name" value="CARBOXYLESTERASE_B_2"/>
    <property type="match status" value="1"/>
</dbReference>
<keyword evidence="6" id="KW-0325">Glycoprotein</keyword>
<evidence type="ECO:0000256" key="5">
    <source>
        <dbReference type="ARBA" id="ARBA00023157"/>
    </source>
</evidence>
<keyword evidence="5" id="KW-1015">Disulfide bond</keyword>
<dbReference type="PROSITE" id="PS01173">
    <property type="entry name" value="LIPASE_GDXG_HIS"/>
    <property type="match status" value="1"/>
</dbReference>
<name>A0A1J1J596_9DIPT</name>
<dbReference type="Pfam" id="PF00135">
    <property type="entry name" value="COesterase"/>
    <property type="match status" value="1"/>
</dbReference>
<dbReference type="InterPro" id="IPR002018">
    <property type="entry name" value="CarbesteraseB"/>
</dbReference>
<dbReference type="Gene3D" id="3.40.50.1820">
    <property type="entry name" value="alpha/beta hydrolase"/>
    <property type="match status" value="2"/>
</dbReference>
<dbReference type="EMBL" id="CVRI01000070">
    <property type="protein sequence ID" value="CRL07130.1"/>
    <property type="molecule type" value="Genomic_DNA"/>
</dbReference>
<dbReference type="InterPro" id="IPR019819">
    <property type="entry name" value="Carboxylesterase_B_CS"/>
</dbReference>
<dbReference type="GO" id="GO:0052689">
    <property type="term" value="F:carboxylic ester hydrolase activity"/>
    <property type="evidence" value="ECO:0007669"/>
    <property type="project" value="UniProtKB-KW"/>
</dbReference>
<dbReference type="Proteomes" id="UP000183832">
    <property type="component" value="Unassembled WGS sequence"/>
</dbReference>
<dbReference type="InterPro" id="IPR050309">
    <property type="entry name" value="Type-B_Carboxylest/Lipase"/>
</dbReference>